<keyword evidence="14" id="KW-1185">Reference proteome</keyword>
<dbReference type="PRINTS" id="PR00119">
    <property type="entry name" value="CATATPASE"/>
</dbReference>
<feature type="compositionally biased region" description="Basic and acidic residues" evidence="10">
    <location>
        <begin position="49"/>
        <end position="69"/>
    </location>
</feature>
<dbReference type="AlphaFoldDB" id="M0LS05"/>
<dbReference type="PANTHER" id="PTHR43520">
    <property type="entry name" value="ATP7, ISOFORM B"/>
    <property type="match status" value="1"/>
</dbReference>
<dbReference type="NCBIfam" id="TIGR01512">
    <property type="entry name" value="ATPase-IB2_Cd"/>
    <property type="match status" value="1"/>
</dbReference>
<dbReference type="SUPFAM" id="SSF56784">
    <property type="entry name" value="HAD-like"/>
    <property type="match status" value="1"/>
</dbReference>
<evidence type="ECO:0000256" key="6">
    <source>
        <dbReference type="ARBA" id="ARBA00022840"/>
    </source>
</evidence>
<feature type="domain" description="HMA" evidence="12">
    <location>
        <begin position="72"/>
        <end position="138"/>
    </location>
</feature>
<protein>
    <submittedName>
        <fullName evidence="13">Copper/metal cation transporter ATPase</fullName>
    </submittedName>
</protein>
<dbReference type="Gene3D" id="3.30.70.100">
    <property type="match status" value="1"/>
</dbReference>
<dbReference type="InterPro" id="IPR059000">
    <property type="entry name" value="ATPase_P-type_domA"/>
</dbReference>
<dbReference type="GO" id="GO:0005524">
    <property type="term" value="F:ATP binding"/>
    <property type="evidence" value="ECO:0007669"/>
    <property type="project" value="UniProtKB-KW"/>
</dbReference>
<dbReference type="CDD" id="cd00371">
    <property type="entry name" value="HMA"/>
    <property type="match status" value="1"/>
</dbReference>
<keyword evidence="5" id="KW-0547">Nucleotide-binding</keyword>
<evidence type="ECO:0000256" key="11">
    <source>
        <dbReference type="SAM" id="Phobius"/>
    </source>
</evidence>
<dbReference type="SFLD" id="SFLDG00002">
    <property type="entry name" value="C1.7:_P-type_atpase_like"/>
    <property type="match status" value="1"/>
</dbReference>
<keyword evidence="3 11" id="KW-0812">Transmembrane</keyword>
<keyword evidence="9 11" id="KW-0472">Membrane</keyword>
<dbReference type="InterPro" id="IPR023214">
    <property type="entry name" value="HAD_sf"/>
</dbReference>
<evidence type="ECO:0000256" key="3">
    <source>
        <dbReference type="ARBA" id="ARBA00022692"/>
    </source>
</evidence>
<dbReference type="NCBIfam" id="TIGR01525">
    <property type="entry name" value="ATPase-IB_hvy"/>
    <property type="match status" value="1"/>
</dbReference>
<dbReference type="SUPFAM" id="SSF55008">
    <property type="entry name" value="HMA, heavy metal-associated domain"/>
    <property type="match status" value="1"/>
</dbReference>
<dbReference type="GO" id="GO:0043682">
    <property type="term" value="F:P-type divalent copper transporter activity"/>
    <property type="evidence" value="ECO:0007669"/>
    <property type="project" value="TreeGrafter"/>
</dbReference>
<keyword evidence="7" id="KW-1278">Translocase</keyword>
<feature type="transmembrane region" description="Helical" evidence="11">
    <location>
        <begin position="750"/>
        <end position="766"/>
    </location>
</feature>
<comment type="subcellular location">
    <subcellularLocation>
        <location evidence="1">Endomembrane system</location>
        <topology evidence="1">Multi-pass membrane protein</topology>
    </subcellularLocation>
</comment>
<accession>M0LS05</accession>
<organism evidence="13 14">
    <name type="scientific">Halococcus hamelinensis 100A6</name>
    <dbReference type="NCBI Taxonomy" id="1132509"/>
    <lineage>
        <taxon>Archaea</taxon>
        <taxon>Methanobacteriati</taxon>
        <taxon>Methanobacteriota</taxon>
        <taxon>Stenosarchaea group</taxon>
        <taxon>Halobacteria</taxon>
        <taxon>Halobacteriales</taxon>
        <taxon>Halococcaceae</taxon>
        <taxon>Halococcus</taxon>
    </lineage>
</organism>
<comment type="similarity">
    <text evidence="2">Belongs to the cation transport ATPase (P-type) (TC 3.A.3) family. Type IB subfamily.</text>
</comment>
<dbReference type="Gene3D" id="3.40.1110.10">
    <property type="entry name" value="Calcium-transporting ATPase, cytoplasmic domain N"/>
    <property type="match status" value="1"/>
</dbReference>
<evidence type="ECO:0000256" key="9">
    <source>
        <dbReference type="ARBA" id="ARBA00023136"/>
    </source>
</evidence>
<dbReference type="InterPro" id="IPR018303">
    <property type="entry name" value="ATPase_P-typ_P_site"/>
</dbReference>
<evidence type="ECO:0000313" key="14">
    <source>
        <dbReference type="Proteomes" id="UP000011566"/>
    </source>
</evidence>
<dbReference type="InterPro" id="IPR023299">
    <property type="entry name" value="ATPase_P-typ_cyto_dom_N"/>
</dbReference>
<dbReference type="InterPro" id="IPR036163">
    <property type="entry name" value="HMA_dom_sf"/>
</dbReference>
<feature type="transmembrane region" description="Helical" evidence="11">
    <location>
        <begin position="410"/>
        <end position="430"/>
    </location>
</feature>
<comment type="caution">
    <text evidence="13">The sequence shown here is derived from an EMBL/GenBank/DDBJ whole genome shotgun (WGS) entry which is preliminary data.</text>
</comment>
<dbReference type="Pfam" id="PF00702">
    <property type="entry name" value="Hydrolase"/>
    <property type="match status" value="1"/>
</dbReference>
<dbReference type="InterPro" id="IPR027256">
    <property type="entry name" value="P-typ_ATPase_IB"/>
</dbReference>
<dbReference type="GO" id="GO:0016020">
    <property type="term" value="C:membrane"/>
    <property type="evidence" value="ECO:0007669"/>
    <property type="project" value="InterPro"/>
</dbReference>
<gene>
    <name evidence="13" type="ORF">C447_15851</name>
</gene>
<dbReference type="eggNOG" id="arCOG01576">
    <property type="taxonomic scope" value="Archaea"/>
</dbReference>
<dbReference type="SFLD" id="SFLDF00027">
    <property type="entry name" value="p-type_atpase"/>
    <property type="match status" value="1"/>
</dbReference>
<dbReference type="SUPFAM" id="SSF81665">
    <property type="entry name" value="Calcium ATPase, transmembrane domain M"/>
    <property type="match status" value="1"/>
</dbReference>
<dbReference type="GO" id="GO:0016887">
    <property type="term" value="F:ATP hydrolysis activity"/>
    <property type="evidence" value="ECO:0007669"/>
    <property type="project" value="InterPro"/>
</dbReference>
<dbReference type="InterPro" id="IPR036412">
    <property type="entry name" value="HAD-like_sf"/>
</dbReference>
<dbReference type="InterPro" id="IPR008250">
    <property type="entry name" value="ATPase_P-typ_transduc_dom_A_sf"/>
</dbReference>
<keyword evidence="6" id="KW-0067">ATP-binding</keyword>
<dbReference type="NCBIfam" id="TIGR01511">
    <property type="entry name" value="ATPase-IB1_Cu"/>
    <property type="match status" value="1"/>
</dbReference>
<dbReference type="GO" id="GO:0012505">
    <property type="term" value="C:endomembrane system"/>
    <property type="evidence" value="ECO:0007669"/>
    <property type="project" value="UniProtKB-SubCell"/>
</dbReference>
<dbReference type="Gene3D" id="3.40.50.1000">
    <property type="entry name" value="HAD superfamily/HAD-like"/>
    <property type="match status" value="1"/>
</dbReference>
<sequence length="828" mass="87074">MTECTLCGSPVGDDPATAADVDGVFCCEGCLATFQRLDDAEDVSAEDLHEHGHDHHGHEHGADHDRSEEGSETAFLSVDGMHCSTCESFIETSATETDGINDAQASYATDMVRLDYDPARIDRGGLIDAISTLGYHASDPDEEDEGAEERFEFGRLRLVFGGLAAMAVMMFYAAFLYPVYLGYYPESFLSGTSASLIAFVPIFFGSTIVLFGVGFPILRGAYVSLKVRQPNMDVLIAFAVLAAYVYSVFALAFLDTTHVYFDVSTMVIVVVSIGNHIEARFKRRALGDLSALTESRITEARVLTDEGHHDVALESLSPGDRVLVKPGERVPIDGTVVEGQAAVDESLVTGESVPVSKGIGEEVVGGSVVTDNAVEIEVGEEATSTFDRLVELIWNVQSSDSGATRLADRVASVFVPVVVTIATLATVGWLATGASIGQAVLIGVSVLVVSCPCSLGLATPLAIVSGVREAAERRITVLNATVLERITDTEIVAFDKTGTLTTGEMSLDGVRGDDPEELLARAAAVESRSSHPVAEAIVTAGRDRGTDASARTVTEFESHARGVSATVDGERVVVGHPGFVRESGYAVPETIDEQVQETRSDGFLATLVAWDGEAKGVLQVGDTPRADWAEVVSSIAEEGPRVVVLTGDDREIAERFSGHPDVSEVFAGVPPEAKEAVVGRLREEGTTTMVGDGTNDAPALAAADLGIAMANGTELAIDAADAVVSGDSLRPIPAFFAVARGTRRRLRTNLGWAFCYNLVAVPLAVAGLVNPLIAAAAMAVSSLVVVTNSARGMGIDPLPDDPTPDSRPSISPAEGGSPRATDGGTRDI</sequence>
<dbReference type="OrthoDB" id="8588at2157"/>
<dbReference type="Pfam" id="PF00403">
    <property type="entry name" value="HMA"/>
    <property type="match status" value="1"/>
</dbReference>
<evidence type="ECO:0000256" key="8">
    <source>
        <dbReference type="ARBA" id="ARBA00022989"/>
    </source>
</evidence>
<dbReference type="InterPro" id="IPR006121">
    <property type="entry name" value="HMA_dom"/>
</dbReference>
<dbReference type="PATRIC" id="fig|1132509.6.peg.3680"/>
<dbReference type="GO" id="GO:0005507">
    <property type="term" value="F:copper ion binding"/>
    <property type="evidence" value="ECO:0007669"/>
    <property type="project" value="TreeGrafter"/>
</dbReference>
<dbReference type="InterPro" id="IPR044492">
    <property type="entry name" value="P_typ_ATPase_HD_dom"/>
</dbReference>
<evidence type="ECO:0000256" key="4">
    <source>
        <dbReference type="ARBA" id="ARBA00022723"/>
    </source>
</evidence>
<evidence type="ECO:0000256" key="7">
    <source>
        <dbReference type="ARBA" id="ARBA00022967"/>
    </source>
</evidence>
<dbReference type="Proteomes" id="UP000011566">
    <property type="component" value="Unassembled WGS sequence"/>
</dbReference>
<dbReference type="PROSITE" id="PS00154">
    <property type="entry name" value="ATPASE_E1_E2"/>
    <property type="match status" value="1"/>
</dbReference>
<dbReference type="InterPro" id="IPR023298">
    <property type="entry name" value="ATPase_P-typ_TM_dom_sf"/>
</dbReference>
<dbReference type="EMBL" id="AOMB01000042">
    <property type="protein sequence ID" value="EMA36261.1"/>
    <property type="molecule type" value="Genomic_DNA"/>
</dbReference>
<dbReference type="RefSeq" id="WP_007695640.1">
    <property type="nucleotide sequence ID" value="NZ_AJRK01000418.1"/>
</dbReference>
<evidence type="ECO:0000313" key="13">
    <source>
        <dbReference type="EMBL" id="EMA36261.1"/>
    </source>
</evidence>
<dbReference type="SUPFAM" id="SSF81653">
    <property type="entry name" value="Calcium ATPase, transduction domain A"/>
    <property type="match status" value="1"/>
</dbReference>
<dbReference type="Gene3D" id="2.70.150.10">
    <property type="entry name" value="Calcium-transporting ATPase, cytoplasmic transduction domain A"/>
    <property type="match status" value="1"/>
</dbReference>
<keyword evidence="4" id="KW-0479">Metal-binding</keyword>
<dbReference type="InterPro" id="IPR001757">
    <property type="entry name" value="P_typ_ATPase"/>
</dbReference>
<name>M0LS05_9EURY</name>
<feature type="region of interest" description="Disordered" evidence="10">
    <location>
        <begin position="49"/>
        <end position="71"/>
    </location>
</feature>
<feature type="transmembrane region" description="Helical" evidence="11">
    <location>
        <begin position="436"/>
        <end position="464"/>
    </location>
</feature>
<dbReference type="GO" id="GO:0055070">
    <property type="term" value="P:copper ion homeostasis"/>
    <property type="evidence" value="ECO:0007669"/>
    <property type="project" value="TreeGrafter"/>
</dbReference>
<feature type="transmembrane region" description="Helical" evidence="11">
    <location>
        <begin position="234"/>
        <end position="253"/>
    </location>
</feature>
<feature type="region of interest" description="Disordered" evidence="10">
    <location>
        <begin position="795"/>
        <end position="828"/>
    </location>
</feature>
<keyword evidence="8 11" id="KW-1133">Transmembrane helix</keyword>
<dbReference type="PROSITE" id="PS50846">
    <property type="entry name" value="HMA_2"/>
    <property type="match status" value="1"/>
</dbReference>
<feature type="transmembrane region" description="Helical" evidence="11">
    <location>
        <begin position="158"/>
        <end position="177"/>
    </location>
</feature>
<reference evidence="13 14" key="1">
    <citation type="journal article" date="2014" name="PLoS Genet.">
        <title>Phylogenetically driven sequencing of extremely halophilic archaea reveals strategies for static and dynamic osmo-response.</title>
        <authorList>
            <person name="Becker E.A."/>
            <person name="Seitzer P.M."/>
            <person name="Tritt A."/>
            <person name="Larsen D."/>
            <person name="Krusor M."/>
            <person name="Yao A.I."/>
            <person name="Wu D."/>
            <person name="Madern D."/>
            <person name="Eisen J.A."/>
            <person name="Darling A.E."/>
            <person name="Facciotti M.T."/>
        </authorList>
    </citation>
    <scope>NUCLEOTIDE SEQUENCE [LARGE SCALE GENOMIC DNA]</scope>
    <source>
        <strain evidence="13 14">100A6</strain>
    </source>
</reference>
<dbReference type="NCBIfam" id="TIGR01494">
    <property type="entry name" value="ATPase_P-type"/>
    <property type="match status" value="1"/>
</dbReference>
<evidence type="ECO:0000259" key="12">
    <source>
        <dbReference type="PROSITE" id="PS50846"/>
    </source>
</evidence>
<dbReference type="Pfam" id="PF00122">
    <property type="entry name" value="E1-E2_ATPase"/>
    <property type="match status" value="1"/>
</dbReference>
<proteinExistence type="inferred from homology"/>
<evidence type="ECO:0000256" key="1">
    <source>
        <dbReference type="ARBA" id="ARBA00004127"/>
    </source>
</evidence>
<feature type="transmembrane region" description="Helical" evidence="11">
    <location>
        <begin position="197"/>
        <end position="222"/>
    </location>
</feature>
<feature type="transmembrane region" description="Helical" evidence="11">
    <location>
        <begin position="259"/>
        <end position="277"/>
    </location>
</feature>
<evidence type="ECO:0000256" key="5">
    <source>
        <dbReference type="ARBA" id="ARBA00022741"/>
    </source>
</evidence>
<evidence type="ECO:0000256" key="10">
    <source>
        <dbReference type="SAM" id="MobiDB-lite"/>
    </source>
</evidence>
<dbReference type="SFLD" id="SFLDS00003">
    <property type="entry name" value="Haloacid_Dehalogenase"/>
    <property type="match status" value="1"/>
</dbReference>
<dbReference type="PANTHER" id="PTHR43520:SF8">
    <property type="entry name" value="P-TYPE CU(+) TRANSPORTER"/>
    <property type="match status" value="1"/>
</dbReference>
<evidence type="ECO:0000256" key="2">
    <source>
        <dbReference type="ARBA" id="ARBA00006024"/>
    </source>
</evidence>